<dbReference type="AlphaFoldDB" id="A0A561BK65"/>
<keyword evidence="3" id="KW-1185">Reference proteome</keyword>
<accession>A0A561BK65</accession>
<keyword evidence="1" id="KW-0732">Signal</keyword>
<dbReference type="RefSeq" id="WP_170284554.1">
    <property type="nucleotide sequence ID" value="NZ_VIVK01000001.1"/>
</dbReference>
<evidence type="ECO:0000313" key="3">
    <source>
        <dbReference type="Proteomes" id="UP000318380"/>
    </source>
</evidence>
<evidence type="ECO:0000313" key="2">
    <source>
        <dbReference type="EMBL" id="TWD79266.1"/>
    </source>
</evidence>
<gene>
    <name evidence="2" type="ORF">FB561_0322</name>
</gene>
<dbReference type="Pfam" id="PF03995">
    <property type="entry name" value="Inhibitor_I36"/>
    <property type="match status" value="1"/>
</dbReference>
<comment type="caution">
    <text evidence="2">The sequence shown here is derived from an EMBL/GenBank/DDBJ whole genome shotgun (WGS) entry which is preliminary data.</text>
</comment>
<dbReference type="Proteomes" id="UP000318380">
    <property type="component" value="Unassembled WGS sequence"/>
</dbReference>
<sequence>MRKIMAAIAVAALGTAGTVAAVATAPSAQAATGYNRCPAGYYCMFSGYNGTGTIAYFKLQSPNLKLQGIDNASRSEWNRSGKLVTLYVDYNYNDGWGSGGHACSVSGAKGNYASRWQAKFSSLKVGTYSC</sequence>
<protein>
    <submittedName>
        <fullName evidence="2">Peptidase inhibitor family I36</fullName>
    </submittedName>
</protein>
<organism evidence="2 3">
    <name type="scientific">Kribbella amoyensis</name>
    <dbReference type="NCBI Taxonomy" id="996641"/>
    <lineage>
        <taxon>Bacteria</taxon>
        <taxon>Bacillati</taxon>
        <taxon>Actinomycetota</taxon>
        <taxon>Actinomycetes</taxon>
        <taxon>Propionibacteriales</taxon>
        <taxon>Kribbellaceae</taxon>
        <taxon>Kribbella</taxon>
    </lineage>
</organism>
<proteinExistence type="predicted"/>
<feature type="chain" id="PRO_5021849058" evidence="1">
    <location>
        <begin position="31"/>
        <end position="130"/>
    </location>
</feature>
<dbReference type="EMBL" id="VIVK01000001">
    <property type="protein sequence ID" value="TWD79266.1"/>
    <property type="molecule type" value="Genomic_DNA"/>
</dbReference>
<name>A0A561BK65_9ACTN</name>
<evidence type="ECO:0000256" key="1">
    <source>
        <dbReference type="SAM" id="SignalP"/>
    </source>
</evidence>
<reference evidence="2 3" key="1">
    <citation type="submission" date="2019-06" db="EMBL/GenBank/DDBJ databases">
        <title>Sequencing the genomes of 1000 actinobacteria strains.</title>
        <authorList>
            <person name="Klenk H.-P."/>
        </authorList>
    </citation>
    <scope>NUCLEOTIDE SEQUENCE [LARGE SCALE GENOMIC DNA]</scope>
    <source>
        <strain evidence="2 3">DSM 24683</strain>
    </source>
</reference>
<feature type="signal peptide" evidence="1">
    <location>
        <begin position="1"/>
        <end position="30"/>
    </location>
</feature>